<feature type="compositionally biased region" description="Polar residues" evidence="1">
    <location>
        <begin position="28"/>
        <end position="41"/>
    </location>
</feature>
<feature type="compositionally biased region" description="Polar residues" evidence="1">
    <location>
        <begin position="409"/>
        <end position="422"/>
    </location>
</feature>
<dbReference type="EMBL" id="NAJO01000021">
    <property type="protein sequence ID" value="OQO04783.1"/>
    <property type="molecule type" value="Genomic_DNA"/>
</dbReference>
<organism evidence="2 3">
    <name type="scientific">Cryoendolithus antarcticus</name>
    <dbReference type="NCBI Taxonomy" id="1507870"/>
    <lineage>
        <taxon>Eukaryota</taxon>
        <taxon>Fungi</taxon>
        <taxon>Dikarya</taxon>
        <taxon>Ascomycota</taxon>
        <taxon>Pezizomycotina</taxon>
        <taxon>Dothideomycetes</taxon>
        <taxon>Dothideomycetidae</taxon>
        <taxon>Cladosporiales</taxon>
        <taxon>Cladosporiaceae</taxon>
        <taxon>Cryoendolithus</taxon>
    </lineage>
</organism>
<feature type="compositionally biased region" description="Low complexity" evidence="1">
    <location>
        <begin position="439"/>
        <end position="450"/>
    </location>
</feature>
<feature type="compositionally biased region" description="Polar residues" evidence="1">
    <location>
        <begin position="296"/>
        <end position="305"/>
    </location>
</feature>
<evidence type="ECO:0000256" key="1">
    <source>
        <dbReference type="SAM" id="MobiDB-lite"/>
    </source>
</evidence>
<comment type="caution">
    <text evidence="2">The sequence shown here is derived from an EMBL/GenBank/DDBJ whole genome shotgun (WGS) entry which is preliminary data.</text>
</comment>
<evidence type="ECO:0000313" key="3">
    <source>
        <dbReference type="Proteomes" id="UP000192596"/>
    </source>
</evidence>
<feature type="region of interest" description="Disordered" evidence="1">
    <location>
        <begin position="393"/>
        <end position="459"/>
    </location>
</feature>
<dbReference type="InParanoid" id="A0A1V8T041"/>
<dbReference type="Pfam" id="PF15365">
    <property type="entry name" value="PNRC"/>
    <property type="match status" value="1"/>
</dbReference>
<evidence type="ECO:0000313" key="2">
    <source>
        <dbReference type="EMBL" id="OQO04783.1"/>
    </source>
</evidence>
<feature type="compositionally biased region" description="Low complexity" evidence="1">
    <location>
        <begin position="306"/>
        <end position="321"/>
    </location>
</feature>
<feature type="region of interest" description="Disordered" evidence="1">
    <location>
        <begin position="123"/>
        <end position="163"/>
    </location>
</feature>
<feature type="region of interest" description="Disordered" evidence="1">
    <location>
        <begin position="274"/>
        <end position="335"/>
    </location>
</feature>
<dbReference type="InterPro" id="IPR028322">
    <property type="entry name" value="PNRC-like_rgn"/>
</dbReference>
<feature type="compositionally biased region" description="Low complexity" evidence="1">
    <location>
        <begin position="283"/>
        <end position="295"/>
    </location>
</feature>
<reference evidence="3" key="1">
    <citation type="submission" date="2017-03" db="EMBL/GenBank/DDBJ databases">
        <title>Genomes of endolithic fungi from Antarctica.</title>
        <authorList>
            <person name="Coleine C."/>
            <person name="Masonjones S."/>
            <person name="Stajich J.E."/>
        </authorList>
    </citation>
    <scope>NUCLEOTIDE SEQUENCE [LARGE SCALE GENOMIC DNA]</scope>
    <source>
        <strain evidence="3">CCFEE 5527</strain>
    </source>
</reference>
<dbReference type="OrthoDB" id="2142961at2759"/>
<dbReference type="AlphaFoldDB" id="A0A1V8T041"/>
<protein>
    <submittedName>
        <fullName evidence="2">Uncharacterized protein</fullName>
    </submittedName>
</protein>
<accession>A0A1V8T041</accession>
<sequence length="496" mass="52921">MSDVPSTQGVPSAVQAKRTRPRKDAPPTASQLDGTMSDTVTSASPRSPKPPRQPRQSAAPQPVSAQTRTAAERARPPSIGGPTTQVMNTPAKEQAYAGSRFQASPAASKLPIPHKFFSKSAPDVAATATVPEELNGETTPEAMSSPELDEASPSKHATALPQVKSPLAMFFDADKAERYKRASSTLSPSTIKTILSPVARTDSMQNGMLMASPDQPSQPSPGTLAAPQGPQVGERTKSSPGVYASQKGSGEDLSMTTEALKAMLFKDIAQSPAPRQISLLSPQQTPQRQMQQSAQWSTRQTPQSHSQSTPWTSPSVVSTPQTDHRPSNGLHYGNANLSPMFAAVRREAPMQSPPPPSQTWASAPSPQYANGQHPPLSPSSFSRQYLDQHIRSSMPAIPPPQLIGRQQHHVGSSGPQMSSQRNGGPPHQAQMNDWHAVQAPHANGNAPHPAQTNGWQPVAPAPRQIYGQRVNGAAPAAPRGVQEMSDDLRRMLNMVR</sequence>
<feature type="region of interest" description="Disordered" evidence="1">
    <location>
        <begin position="348"/>
        <end position="381"/>
    </location>
</feature>
<name>A0A1V8T041_9PEZI</name>
<feature type="region of interest" description="Disordered" evidence="1">
    <location>
        <begin position="1"/>
        <end position="106"/>
    </location>
</feature>
<feature type="compositionally biased region" description="Polar residues" evidence="1">
    <location>
        <begin position="358"/>
        <end position="370"/>
    </location>
</feature>
<feature type="region of interest" description="Disordered" evidence="1">
    <location>
        <begin position="203"/>
        <end position="254"/>
    </location>
</feature>
<keyword evidence="3" id="KW-1185">Reference proteome</keyword>
<feature type="compositionally biased region" description="Polar residues" evidence="1">
    <location>
        <begin position="1"/>
        <end position="10"/>
    </location>
</feature>
<dbReference type="GO" id="GO:0016071">
    <property type="term" value="P:mRNA metabolic process"/>
    <property type="evidence" value="ECO:0007669"/>
    <property type="project" value="UniProtKB-ARBA"/>
</dbReference>
<dbReference type="Proteomes" id="UP000192596">
    <property type="component" value="Unassembled WGS sequence"/>
</dbReference>
<gene>
    <name evidence="2" type="ORF">B0A48_09707</name>
</gene>
<proteinExistence type="predicted"/>
<feature type="compositionally biased region" description="Low complexity" evidence="1">
    <location>
        <begin position="54"/>
        <end position="66"/>
    </location>
</feature>